<proteinExistence type="inferred from homology"/>
<dbReference type="Pfam" id="PF01330">
    <property type="entry name" value="RuvA_N"/>
    <property type="match status" value="1"/>
</dbReference>
<dbReference type="Pfam" id="PF07499">
    <property type="entry name" value="RuvA_C"/>
    <property type="match status" value="1"/>
</dbReference>
<evidence type="ECO:0000259" key="7">
    <source>
        <dbReference type="SMART" id="SM00278"/>
    </source>
</evidence>
<reference evidence="8 9" key="1">
    <citation type="submission" date="2017-04" db="EMBL/GenBank/DDBJ databases">
        <authorList>
            <person name="Afonso C.L."/>
            <person name="Miller P.J."/>
            <person name="Scott M.A."/>
            <person name="Spackman E."/>
            <person name="Goraichik I."/>
            <person name="Dimitrov K.M."/>
            <person name="Suarez D.L."/>
            <person name="Swayne D.E."/>
        </authorList>
    </citation>
    <scope>NUCLEOTIDE SEQUENCE [LARGE SCALE GENOMIC DNA]</scope>
    <source>
        <strain evidence="8 9">DSM 26133</strain>
    </source>
</reference>
<dbReference type="GO" id="GO:0006310">
    <property type="term" value="P:DNA recombination"/>
    <property type="evidence" value="ECO:0007669"/>
    <property type="project" value="UniProtKB-UniRule"/>
</dbReference>
<dbReference type="STRING" id="692418.SAMN04488029_2282"/>
<dbReference type="InterPro" id="IPR003583">
    <property type="entry name" value="Hlx-hairpin-Hlx_DNA-bd_motif"/>
</dbReference>
<organism evidence="8 9">
    <name type="scientific">Reichenbachiella faecimaris</name>
    <dbReference type="NCBI Taxonomy" id="692418"/>
    <lineage>
        <taxon>Bacteria</taxon>
        <taxon>Pseudomonadati</taxon>
        <taxon>Bacteroidota</taxon>
        <taxon>Cytophagia</taxon>
        <taxon>Cytophagales</taxon>
        <taxon>Reichenbachiellaceae</taxon>
        <taxon>Reichenbachiella</taxon>
    </lineage>
</organism>
<keyword evidence="8" id="KW-0067">ATP-binding</keyword>
<evidence type="ECO:0000313" key="8">
    <source>
        <dbReference type="EMBL" id="SMD34987.1"/>
    </source>
</evidence>
<dbReference type="InterPro" id="IPR013849">
    <property type="entry name" value="DNA_helicase_Holl-junc_RuvA_I"/>
</dbReference>
<evidence type="ECO:0000256" key="5">
    <source>
        <dbReference type="ARBA" id="ARBA00023204"/>
    </source>
</evidence>
<dbReference type="GO" id="GO:0009378">
    <property type="term" value="F:four-way junction helicase activity"/>
    <property type="evidence" value="ECO:0007669"/>
    <property type="project" value="InterPro"/>
</dbReference>
<dbReference type="OrthoDB" id="5293449at2"/>
<dbReference type="InterPro" id="IPR000085">
    <property type="entry name" value="RuvA"/>
</dbReference>
<dbReference type="EMBL" id="FWYF01000002">
    <property type="protein sequence ID" value="SMD34987.1"/>
    <property type="molecule type" value="Genomic_DNA"/>
</dbReference>
<dbReference type="SMART" id="SM00278">
    <property type="entry name" value="HhH1"/>
    <property type="match status" value="2"/>
</dbReference>
<comment type="domain">
    <text evidence="6">Has three domains with a flexible linker between the domains II and III and assumes an 'L' shape. Domain III is highly mobile and contacts RuvB.</text>
</comment>
<feature type="domain" description="Helix-hairpin-helix DNA-binding motif class 1" evidence="7">
    <location>
        <begin position="107"/>
        <end position="126"/>
    </location>
</feature>
<evidence type="ECO:0000256" key="2">
    <source>
        <dbReference type="ARBA" id="ARBA00022763"/>
    </source>
</evidence>
<dbReference type="InterPro" id="IPR011114">
    <property type="entry name" value="RuvA_C"/>
</dbReference>
<dbReference type="NCBIfam" id="TIGR00084">
    <property type="entry name" value="ruvA"/>
    <property type="match status" value="1"/>
</dbReference>
<keyword evidence="8" id="KW-0347">Helicase</keyword>
<dbReference type="Pfam" id="PF14520">
    <property type="entry name" value="HHH_5"/>
    <property type="match status" value="1"/>
</dbReference>
<dbReference type="HAMAP" id="MF_00031">
    <property type="entry name" value="DNA_HJ_migration_RuvA"/>
    <property type="match status" value="1"/>
</dbReference>
<protein>
    <recommendedName>
        <fullName evidence="6">Holliday junction branch migration complex subunit RuvA</fullName>
    </recommendedName>
</protein>
<comment type="subcellular location">
    <subcellularLocation>
        <location evidence="6">Cytoplasm</location>
    </subcellularLocation>
</comment>
<dbReference type="GO" id="GO:0005524">
    <property type="term" value="F:ATP binding"/>
    <property type="evidence" value="ECO:0007669"/>
    <property type="project" value="InterPro"/>
</dbReference>
<dbReference type="GO" id="GO:0006281">
    <property type="term" value="P:DNA repair"/>
    <property type="evidence" value="ECO:0007669"/>
    <property type="project" value="UniProtKB-UniRule"/>
</dbReference>
<comment type="similarity">
    <text evidence="6">Belongs to the RuvA family.</text>
</comment>
<dbReference type="InterPro" id="IPR012340">
    <property type="entry name" value="NA-bd_OB-fold"/>
</dbReference>
<keyword evidence="4 6" id="KW-0233">DNA recombination</keyword>
<keyword evidence="3 6" id="KW-0238">DNA-binding</keyword>
<dbReference type="GO" id="GO:0000400">
    <property type="term" value="F:four-way junction DNA binding"/>
    <property type="evidence" value="ECO:0007669"/>
    <property type="project" value="UniProtKB-UniRule"/>
</dbReference>
<feature type="region of interest" description="Domain III" evidence="6">
    <location>
        <begin position="150"/>
        <end position="197"/>
    </location>
</feature>
<dbReference type="Gene3D" id="1.10.150.20">
    <property type="entry name" value="5' to 3' exonuclease, C-terminal subdomain"/>
    <property type="match status" value="1"/>
</dbReference>
<keyword evidence="8" id="KW-0378">Hydrolase</keyword>
<dbReference type="SUPFAM" id="SSF47781">
    <property type="entry name" value="RuvA domain 2-like"/>
    <property type="match status" value="1"/>
</dbReference>
<dbReference type="AlphaFoldDB" id="A0A1W2GEB2"/>
<feature type="region of interest" description="Domain II" evidence="6">
    <location>
        <begin position="64"/>
        <end position="141"/>
    </location>
</feature>
<evidence type="ECO:0000256" key="3">
    <source>
        <dbReference type="ARBA" id="ARBA00023125"/>
    </source>
</evidence>
<comment type="caution">
    <text evidence="6">Lacks conserved residue(s) required for the propagation of feature annotation.</text>
</comment>
<evidence type="ECO:0000256" key="1">
    <source>
        <dbReference type="ARBA" id="ARBA00022490"/>
    </source>
</evidence>
<dbReference type="InterPro" id="IPR036267">
    <property type="entry name" value="RuvA_C_sf"/>
</dbReference>
<gene>
    <name evidence="6" type="primary">ruvA</name>
    <name evidence="8" type="ORF">SAMN04488029_2282</name>
</gene>
<evidence type="ECO:0000313" key="9">
    <source>
        <dbReference type="Proteomes" id="UP000192472"/>
    </source>
</evidence>
<dbReference type="SUPFAM" id="SSF50249">
    <property type="entry name" value="Nucleic acid-binding proteins"/>
    <property type="match status" value="1"/>
</dbReference>
<dbReference type="InterPro" id="IPR010994">
    <property type="entry name" value="RuvA_2-like"/>
</dbReference>
<keyword evidence="5 6" id="KW-0234">DNA repair</keyword>
<dbReference type="CDD" id="cd14332">
    <property type="entry name" value="UBA_RuvA_C"/>
    <property type="match status" value="1"/>
</dbReference>
<dbReference type="GO" id="GO:0009379">
    <property type="term" value="C:Holliday junction helicase complex"/>
    <property type="evidence" value="ECO:0007669"/>
    <property type="project" value="InterPro"/>
</dbReference>
<dbReference type="GO" id="GO:0005737">
    <property type="term" value="C:cytoplasm"/>
    <property type="evidence" value="ECO:0007669"/>
    <property type="project" value="UniProtKB-SubCell"/>
</dbReference>
<dbReference type="SUPFAM" id="SSF46929">
    <property type="entry name" value="DNA helicase RuvA subunit, C-terminal domain"/>
    <property type="match status" value="1"/>
</dbReference>
<keyword evidence="8" id="KW-0547">Nucleotide-binding</keyword>
<evidence type="ECO:0000256" key="4">
    <source>
        <dbReference type="ARBA" id="ARBA00023172"/>
    </source>
</evidence>
<dbReference type="Gene3D" id="1.10.8.10">
    <property type="entry name" value="DNA helicase RuvA subunit, C-terminal domain"/>
    <property type="match status" value="1"/>
</dbReference>
<name>A0A1W2GEB2_REIFA</name>
<dbReference type="Proteomes" id="UP000192472">
    <property type="component" value="Unassembled WGS sequence"/>
</dbReference>
<feature type="domain" description="Helix-hairpin-helix DNA-binding motif class 1" evidence="7">
    <location>
        <begin position="72"/>
        <end position="91"/>
    </location>
</feature>
<keyword evidence="1 6" id="KW-0963">Cytoplasm</keyword>
<dbReference type="Gene3D" id="2.40.50.140">
    <property type="entry name" value="Nucleic acid-binding proteins"/>
    <property type="match status" value="1"/>
</dbReference>
<comment type="subunit">
    <text evidence="6">Homotetramer. Forms an RuvA(8)-RuvB(12)-Holliday junction (HJ) complex. HJ DNA is sandwiched between 2 RuvA tetramers; dsDNA enters through RuvA and exits via RuvB. An RuvB hexamer assembles on each DNA strand where it exits the tetramer. Each RuvB hexamer is contacted by two RuvA subunits (via domain III) on 2 adjacent RuvB subunits; this complex drives branch migration. In the full resolvosome a probable DNA-RuvA(4)-RuvB(12)-RuvC(2) complex forms which resolves the HJ.</text>
</comment>
<comment type="function">
    <text evidence="6">The RuvA-RuvB-RuvC complex processes Holliday junction (HJ) DNA during genetic recombination and DNA repair, while the RuvA-RuvB complex plays an important role in the rescue of blocked DNA replication forks via replication fork reversal (RFR). RuvA specifically binds to HJ cruciform DNA, conferring on it an open structure. The RuvB hexamer acts as an ATP-dependent pump, pulling dsDNA into and through the RuvAB complex. HJ branch migration allows RuvC to scan DNA until it finds its consensus sequence, where it cleaves and resolves the cruciform DNA.</text>
</comment>
<evidence type="ECO:0000256" key="6">
    <source>
        <dbReference type="HAMAP-Rule" id="MF_00031"/>
    </source>
</evidence>
<sequence>MIAYLEGKLVDKDPTYVIVDVGGMGYHVKITLNTFAQVKALEACKIHTHLHVKEDAHTLYGFFEESERKRFLQLISISGVGPSTGLMILSSLSPEEIHSAIVNGDVKTISGVKGIGQKTAQRIILELKDKMSKEELEGHSPVISLSSGNTLKSEALSALTTLGINKTVAEKTIDKIMNETAEQVSLEELIKLALKRA</sequence>
<accession>A0A1W2GEB2</accession>
<dbReference type="GO" id="GO:0048476">
    <property type="term" value="C:Holliday junction resolvase complex"/>
    <property type="evidence" value="ECO:0007669"/>
    <property type="project" value="UniProtKB-UniRule"/>
</dbReference>
<keyword evidence="2 6" id="KW-0227">DNA damage</keyword>
<keyword evidence="9" id="KW-1185">Reference proteome</keyword>
<dbReference type="RefSeq" id="WP_084372939.1">
    <property type="nucleotide sequence ID" value="NZ_FWYF01000002.1"/>
</dbReference>